<feature type="domain" description="FtsX extracellular" evidence="13">
    <location>
        <begin position="61"/>
        <end position="152"/>
    </location>
</feature>
<dbReference type="GO" id="GO:0005886">
    <property type="term" value="C:plasma membrane"/>
    <property type="evidence" value="ECO:0007669"/>
    <property type="project" value="UniProtKB-SubCell"/>
</dbReference>
<dbReference type="Gene3D" id="3.30.70.3040">
    <property type="match status" value="1"/>
</dbReference>
<comment type="caution">
    <text evidence="14">The sequence shown here is derived from an EMBL/GenBank/DDBJ whole genome shotgun (WGS) entry which is preliminary data.</text>
</comment>
<evidence type="ECO:0000313" key="15">
    <source>
        <dbReference type="Proteomes" id="UP000751518"/>
    </source>
</evidence>
<evidence type="ECO:0000256" key="2">
    <source>
        <dbReference type="ARBA" id="ARBA00007379"/>
    </source>
</evidence>
<evidence type="ECO:0000313" key="14">
    <source>
        <dbReference type="EMBL" id="MCA9391573.1"/>
    </source>
</evidence>
<name>A0A955RRI2_UNCKA</name>
<comment type="subcellular location">
    <subcellularLocation>
        <location evidence="1">Cell membrane</location>
        <topology evidence="1">Multi-pass membrane protein</topology>
    </subcellularLocation>
</comment>
<evidence type="ECO:0000256" key="4">
    <source>
        <dbReference type="ARBA" id="ARBA00022475"/>
    </source>
</evidence>
<evidence type="ECO:0000256" key="1">
    <source>
        <dbReference type="ARBA" id="ARBA00004651"/>
    </source>
</evidence>
<dbReference type="Pfam" id="PF02687">
    <property type="entry name" value="FtsX"/>
    <property type="match status" value="1"/>
</dbReference>
<feature type="transmembrane region" description="Helical" evidence="11">
    <location>
        <begin position="21"/>
        <end position="48"/>
    </location>
</feature>
<dbReference type="EMBL" id="JAGQKZ010000001">
    <property type="protein sequence ID" value="MCA9391573.1"/>
    <property type="molecule type" value="Genomic_DNA"/>
</dbReference>
<protein>
    <recommendedName>
        <fullName evidence="3 10">Cell division protein FtsX</fullName>
    </recommendedName>
</protein>
<dbReference type="Proteomes" id="UP000751518">
    <property type="component" value="Unassembled WGS sequence"/>
</dbReference>
<evidence type="ECO:0000256" key="7">
    <source>
        <dbReference type="ARBA" id="ARBA00022989"/>
    </source>
</evidence>
<dbReference type="PIRSF" id="PIRSF003097">
    <property type="entry name" value="FtsX"/>
    <property type="match status" value="1"/>
</dbReference>
<feature type="domain" description="ABC3 transporter permease C-terminal" evidence="12">
    <location>
        <begin position="175"/>
        <end position="296"/>
    </location>
</feature>
<keyword evidence="9 10" id="KW-0131">Cell cycle</keyword>
<dbReference type="PANTHER" id="PTHR47755:SF1">
    <property type="entry name" value="CELL DIVISION PROTEIN FTSX"/>
    <property type="match status" value="1"/>
</dbReference>
<organism evidence="14 15">
    <name type="scientific">candidate division WWE3 bacterium</name>
    <dbReference type="NCBI Taxonomy" id="2053526"/>
    <lineage>
        <taxon>Bacteria</taxon>
        <taxon>Katanobacteria</taxon>
    </lineage>
</organism>
<dbReference type="InterPro" id="IPR040690">
    <property type="entry name" value="FtsX_ECD"/>
</dbReference>
<dbReference type="InterPro" id="IPR004513">
    <property type="entry name" value="FtsX"/>
</dbReference>
<keyword evidence="4 10" id="KW-1003">Cell membrane</keyword>
<dbReference type="AlphaFoldDB" id="A0A955RRI2"/>
<accession>A0A955RRI2</accession>
<keyword evidence="5 10" id="KW-0132">Cell division</keyword>
<keyword evidence="7 11" id="KW-1133">Transmembrane helix</keyword>
<dbReference type="Pfam" id="PF18075">
    <property type="entry name" value="FtsX_ECD"/>
    <property type="match status" value="1"/>
</dbReference>
<feature type="transmembrane region" description="Helical" evidence="11">
    <location>
        <begin position="266"/>
        <end position="290"/>
    </location>
</feature>
<sequence>MEKLSGFGRVFKYTLQHISRNIVQALLIVAVLTITFLAAELFVVAGLASTKILTYFENQPQVTVFFKDEAQPDQILQIKKELEKNGYISNVSYVSKEQAVEIYRSLHADEPELLEFVTPDILPASLEISVNDVGFLSGVADEFESNQFVEKVVYQRDLVNELTRWTDAIRKMGIGFLAVMAFVSLVVIALVVSNNIRDFSKEIEVMKLVGANDWYIRLPFFFDSLIYSVFAATIASVIMYFAMPYIQDFTDQLFPSVQLFSTPLTLSYSLWWGVFAVGSVLVTLISYVSVWRYLKK</sequence>
<dbReference type="InterPro" id="IPR003838">
    <property type="entry name" value="ABC3_permease_C"/>
</dbReference>
<evidence type="ECO:0000256" key="8">
    <source>
        <dbReference type="ARBA" id="ARBA00023136"/>
    </source>
</evidence>
<evidence type="ECO:0000259" key="12">
    <source>
        <dbReference type="Pfam" id="PF02687"/>
    </source>
</evidence>
<comment type="similarity">
    <text evidence="2 10">Belongs to the ABC-4 integral membrane protein family. FtsX subfamily.</text>
</comment>
<keyword evidence="6 11" id="KW-0812">Transmembrane</keyword>
<evidence type="ECO:0000256" key="11">
    <source>
        <dbReference type="SAM" id="Phobius"/>
    </source>
</evidence>
<evidence type="ECO:0000256" key="5">
    <source>
        <dbReference type="ARBA" id="ARBA00022618"/>
    </source>
</evidence>
<evidence type="ECO:0000256" key="3">
    <source>
        <dbReference type="ARBA" id="ARBA00021907"/>
    </source>
</evidence>
<evidence type="ECO:0000256" key="9">
    <source>
        <dbReference type="ARBA" id="ARBA00023306"/>
    </source>
</evidence>
<gene>
    <name evidence="14" type="ORF">KC614_00020</name>
</gene>
<reference evidence="14" key="2">
    <citation type="journal article" date="2021" name="Microbiome">
        <title>Successional dynamics and alternative stable states in a saline activated sludge microbial community over 9 years.</title>
        <authorList>
            <person name="Wang Y."/>
            <person name="Ye J."/>
            <person name="Ju F."/>
            <person name="Liu L."/>
            <person name="Boyd J.A."/>
            <person name="Deng Y."/>
            <person name="Parks D.H."/>
            <person name="Jiang X."/>
            <person name="Yin X."/>
            <person name="Woodcroft B.J."/>
            <person name="Tyson G.W."/>
            <person name="Hugenholtz P."/>
            <person name="Polz M.F."/>
            <person name="Zhang T."/>
        </authorList>
    </citation>
    <scope>NUCLEOTIDE SEQUENCE</scope>
    <source>
        <strain evidence="14">HKST-UBA03</strain>
    </source>
</reference>
<feature type="transmembrane region" description="Helical" evidence="11">
    <location>
        <begin position="225"/>
        <end position="246"/>
    </location>
</feature>
<feature type="transmembrane region" description="Helical" evidence="11">
    <location>
        <begin position="172"/>
        <end position="192"/>
    </location>
</feature>
<proteinExistence type="inferred from homology"/>
<reference evidence="14" key="1">
    <citation type="submission" date="2020-04" db="EMBL/GenBank/DDBJ databases">
        <authorList>
            <person name="Zhang T."/>
        </authorList>
    </citation>
    <scope>NUCLEOTIDE SEQUENCE</scope>
    <source>
        <strain evidence="14">HKST-UBA03</strain>
    </source>
</reference>
<dbReference type="PANTHER" id="PTHR47755">
    <property type="entry name" value="CELL DIVISION PROTEIN FTSX"/>
    <property type="match status" value="1"/>
</dbReference>
<keyword evidence="8 10" id="KW-0472">Membrane</keyword>
<evidence type="ECO:0000256" key="10">
    <source>
        <dbReference type="PIRNR" id="PIRNR003097"/>
    </source>
</evidence>
<evidence type="ECO:0000256" key="6">
    <source>
        <dbReference type="ARBA" id="ARBA00022692"/>
    </source>
</evidence>
<evidence type="ECO:0000259" key="13">
    <source>
        <dbReference type="Pfam" id="PF18075"/>
    </source>
</evidence>
<dbReference type="GO" id="GO:0051301">
    <property type="term" value="P:cell division"/>
    <property type="evidence" value="ECO:0007669"/>
    <property type="project" value="UniProtKB-KW"/>
</dbReference>